<dbReference type="GeneTree" id="ENSGT00960000191154"/>
<name>A0A8C7A4E9_NEOVI</name>
<sequence>MAEGDEAARRQQPHQGLRRRRGISDPSTGVNHVSSTTFLGTRRRGGGRRARVGTRRGPLGPAGTGRRRRGRRPRLVQLSSRRLV</sequence>
<proteinExistence type="predicted"/>
<feature type="compositionally biased region" description="Basic residues" evidence="1">
    <location>
        <begin position="41"/>
        <end position="54"/>
    </location>
</feature>
<reference evidence="2" key="2">
    <citation type="submission" date="2025-09" db="UniProtKB">
        <authorList>
            <consortium name="Ensembl"/>
        </authorList>
    </citation>
    <scope>IDENTIFICATION</scope>
</reference>
<evidence type="ECO:0000313" key="3">
    <source>
        <dbReference type="Proteomes" id="UP000694425"/>
    </source>
</evidence>
<evidence type="ECO:0000256" key="1">
    <source>
        <dbReference type="SAM" id="MobiDB-lite"/>
    </source>
</evidence>
<dbReference type="AlphaFoldDB" id="A0A8C7A4E9"/>
<protein>
    <submittedName>
        <fullName evidence="2">Uncharacterized protein</fullName>
    </submittedName>
</protein>
<dbReference type="Ensembl" id="ENSNVIT00000003816.1">
    <property type="protein sequence ID" value="ENSNVIP00000003267.1"/>
    <property type="gene ID" value="ENSNVIG00000002612.1"/>
</dbReference>
<accession>A0A8C7A4E9</accession>
<organism evidence="2 3">
    <name type="scientific">Neovison vison</name>
    <name type="common">American mink</name>
    <name type="synonym">Mustela vison</name>
    <dbReference type="NCBI Taxonomy" id="452646"/>
    <lineage>
        <taxon>Eukaryota</taxon>
        <taxon>Metazoa</taxon>
        <taxon>Chordata</taxon>
        <taxon>Craniata</taxon>
        <taxon>Vertebrata</taxon>
        <taxon>Euteleostomi</taxon>
        <taxon>Mammalia</taxon>
        <taxon>Eutheria</taxon>
        <taxon>Laurasiatheria</taxon>
        <taxon>Carnivora</taxon>
        <taxon>Caniformia</taxon>
        <taxon>Musteloidea</taxon>
        <taxon>Mustelidae</taxon>
        <taxon>Mustelinae</taxon>
        <taxon>Neogale</taxon>
    </lineage>
</organism>
<feature type="region of interest" description="Disordered" evidence="1">
    <location>
        <begin position="1"/>
        <end position="84"/>
    </location>
</feature>
<dbReference type="Proteomes" id="UP000694425">
    <property type="component" value="Unplaced"/>
</dbReference>
<evidence type="ECO:0000313" key="2">
    <source>
        <dbReference type="Ensembl" id="ENSNVIP00000003267.1"/>
    </source>
</evidence>
<reference evidence="2" key="1">
    <citation type="submission" date="2025-08" db="UniProtKB">
        <authorList>
            <consortium name="Ensembl"/>
        </authorList>
    </citation>
    <scope>IDENTIFICATION</scope>
</reference>
<feature type="compositionally biased region" description="Basic residues" evidence="1">
    <location>
        <begin position="65"/>
        <end position="74"/>
    </location>
</feature>
<keyword evidence="3" id="KW-1185">Reference proteome</keyword>
<feature type="compositionally biased region" description="Polar residues" evidence="1">
    <location>
        <begin position="25"/>
        <end position="39"/>
    </location>
</feature>